<feature type="region of interest" description="Disordered" evidence="7">
    <location>
        <begin position="1"/>
        <end position="21"/>
    </location>
</feature>
<evidence type="ECO:0000256" key="4">
    <source>
        <dbReference type="ARBA" id="ARBA00023125"/>
    </source>
</evidence>
<keyword evidence="6" id="KW-0234">DNA repair</keyword>
<evidence type="ECO:0000256" key="6">
    <source>
        <dbReference type="ARBA" id="ARBA00023204"/>
    </source>
</evidence>
<dbReference type="InterPro" id="IPR002176">
    <property type="entry name" value="X-over_junc_endoDNase_RuvC"/>
</dbReference>
<evidence type="ECO:0008006" key="10">
    <source>
        <dbReference type="Google" id="ProtNLM"/>
    </source>
</evidence>
<protein>
    <recommendedName>
        <fullName evidence="10">Holliday junction resolvasome RuvABC endonuclease subunit</fullName>
    </recommendedName>
</protein>
<keyword evidence="2" id="KW-0227">DNA damage</keyword>
<evidence type="ECO:0000256" key="5">
    <source>
        <dbReference type="ARBA" id="ARBA00023172"/>
    </source>
</evidence>
<dbReference type="Proteomes" id="UP001139516">
    <property type="component" value="Unassembled WGS sequence"/>
</dbReference>
<dbReference type="GO" id="GO:0006281">
    <property type="term" value="P:DNA repair"/>
    <property type="evidence" value="ECO:0007669"/>
    <property type="project" value="UniProtKB-KW"/>
</dbReference>
<dbReference type="GO" id="GO:0003677">
    <property type="term" value="F:DNA binding"/>
    <property type="evidence" value="ECO:0007669"/>
    <property type="project" value="UniProtKB-KW"/>
</dbReference>
<comment type="similarity">
    <text evidence="1">Belongs to the RuvC family.</text>
</comment>
<reference evidence="8" key="1">
    <citation type="submission" date="2022-04" db="EMBL/GenBank/DDBJ databases">
        <title>Roseomonas acroporae sp. nov., isolated from coral Acropora digitifera.</title>
        <authorList>
            <person name="Sun H."/>
        </authorList>
    </citation>
    <scope>NUCLEOTIDE SEQUENCE</scope>
    <source>
        <strain evidence="8">NAR14</strain>
    </source>
</reference>
<sequence>MAAPTLTSPAADASPPAGIDPPLRQTGSTVFALDLGTTVGWALRMGDRSILSGTQTFRPGRFEGGGMRYLRFTDWRVEVAMRAHGIRRVVFEEVRRHAGTDAAHVYGGFLGTLTAWCEEHEIPYQGVPVGTIKRFATGKGNADKAAMIAAVRGRGFAPADDNEADAIALLLWATDPQGGRA</sequence>
<dbReference type="GO" id="GO:0004520">
    <property type="term" value="F:DNA endonuclease activity"/>
    <property type="evidence" value="ECO:0007669"/>
    <property type="project" value="InterPro"/>
</dbReference>
<accession>A0A9X1YBT6</accession>
<evidence type="ECO:0000313" key="8">
    <source>
        <dbReference type="EMBL" id="MCK8787248.1"/>
    </source>
</evidence>
<keyword evidence="9" id="KW-1185">Reference proteome</keyword>
<comment type="caution">
    <text evidence="8">The sequence shown here is derived from an EMBL/GenBank/DDBJ whole genome shotgun (WGS) entry which is preliminary data.</text>
</comment>
<dbReference type="GO" id="GO:0006310">
    <property type="term" value="P:DNA recombination"/>
    <property type="evidence" value="ECO:0007669"/>
    <property type="project" value="UniProtKB-KW"/>
</dbReference>
<dbReference type="Gene3D" id="3.30.420.10">
    <property type="entry name" value="Ribonuclease H-like superfamily/Ribonuclease H"/>
    <property type="match status" value="1"/>
</dbReference>
<proteinExistence type="inferred from homology"/>
<dbReference type="SUPFAM" id="SSF53098">
    <property type="entry name" value="Ribonuclease H-like"/>
    <property type="match status" value="1"/>
</dbReference>
<name>A0A9X1YBT6_9PROT</name>
<organism evidence="8 9">
    <name type="scientific">Roseomonas acroporae</name>
    <dbReference type="NCBI Taxonomy" id="2937791"/>
    <lineage>
        <taxon>Bacteria</taxon>
        <taxon>Pseudomonadati</taxon>
        <taxon>Pseudomonadota</taxon>
        <taxon>Alphaproteobacteria</taxon>
        <taxon>Acetobacterales</taxon>
        <taxon>Roseomonadaceae</taxon>
        <taxon>Roseomonas</taxon>
    </lineage>
</organism>
<dbReference type="AlphaFoldDB" id="A0A9X1YBT6"/>
<keyword evidence="3" id="KW-0460">Magnesium</keyword>
<keyword evidence="4" id="KW-0238">DNA-binding</keyword>
<dbReference type="RefSeq" id="WP_248669303.1">
    <property type="nucleotide sequence ID" value="NZ_JALPRX010000113.1"/>
</dbReference>
<gene>
    <name evidence="8" type="ORF">M0638_23010</name>
</gene>
<evidence type="ECO:0000256" key="3">
    <source>
        <dbReference type="ARBA" id="ARBA00022842"/>
    </source>
</evidence>
<dbReference type="InterPro" id="IPR036397">
    <property type="entry name" value="RNaseH_sf"/>
</dbReference>
<evidence type="ECO:0000256" key="2">
    <source>
        <dbReference type="ARBA" id="ARBA00022763"/>
    </source>
</evidence>
<dbReference type="EMBL" id="JALPRX010000113">
    <property type="protein sequence ID" value="MCK8787248.1"/>
    <property type="molecule type" value="Genomic_DNA"/>
</dbReference>
<dbReference type="InterPro" id="IPR012337">
    <property type="entry name" value="RNaseH-like_sf"/>
</dbReference>
<evidence type="ECO:0000256" key="1">
    <source>
        <dbReference type="ARBA" id="ARBA00009518"/>
    </source>
</evidence>
<keyword evidence="5" id="KW-0233">DNA recombination</keyword>
<evidence type="ECO:0000313" key="9">
    <source>
        <dbReference type="Proteomes" id="UP001139516"/>
    </source>
</evidence>
<evidence type="ECO:0000256" key="7">
    <source>
        <dbReference type="SAM" id="MobiDB-lite"/>
    </source>
</evidence>
<dbReference type="PRINTS" id="PR00696">
    <property type="entry name" value="RSOLVASERUVC"/>
</dbReference>